<comment type="caution">
    <text evidence="2">The sequence shown here is derived from an EMBL/GenBank/DDBJ whole genome shotgun (WGS) entry which is preliminary data.</text>
</comment>
<evidence type="ECO:0000313" key="2">
    <source>
        <dbReference type="EMBL" id="EKD29280.1"/>
    </source>
</evidence>
<feature type="signal peptide" evidence="1">
    <location>
        <begin position="1"/>
        <end position="21"/>
    </location>
</feature>
<keyword evidence="1" id="KW-0732">Signal</keyword>
<dbReference type="EMBL" id="AMFJ01034458">
    <property type="protein sequence ID" value="EKD29280.1"/>
    <property type="molecule type" value="Genomic_DNA"/>
</dbReference>
<evidence type="ECO:0000256" key="1">
    <source>
        <dbReference type="SAM" id="SignalP"/>
    </source>
</evidence>
<proteinExistence type="predicted"/>
<protein>
    <submittedName>
        <fullName evidence="2">Uncharacterized protein</fullName>
    </submittedName>
</protein>
<reference evidence="2" key="1">
    <citation type="journal article" date="2012" name="Science">
        <title>Fermentation, hydrogen, and sulfur metabolism in multiple uncultivated bacterial phyla.</title>
        <authorList>
            <person name="Wrighton K.C."/>
            <person name="Thomas B.C."/>
            <person name="Sharon I."/>
            <person name="Miller C.S."/>
            <person name="Castelle C.J."/>
            <person name="VerBerkmoes N.C."/>
            <person name="Wilkins M.J."/>
            <person name="Hettich R.L."/>
            <person name="Lipton M.S."/>
            <person name="Williams K.H."/>
            <person name="Long P.E."/>
            <person name="Banfield J.F."/>
        </authorList>
    </citation>
    <scope>NUCLEOTIDE SEQUENCE [LARGE SCALE GENOMIC DNA]</scope>
</reference>
<accession>K1XGA9</accession>
<name>K1XGA9_9BACT</name>
<feature type="chain" id="PRO_5022954091" evidence="1">
    <location>
        <begin position="22"/>
        <end position="311"/>
    </location>
</feature>
<gene>
    <name evidence="2" type="ORF">ACD_78C00458G0007</name>
</gene>
<organism evidence="2">
    <name type="scientific">uncultured bacterium</name>
    <name type="common">gcode 4</name>
    <dbReference type="NCBI Taxonomy" id="1234023"/>
    <lineage>
        <taxon>Bacteria</taxon>
        <taxon>environmental samples</taxon>
    </lineage>
</organism>
<dbReference type="AlphaFoldDB" id="K1XGA9"/>
<sequence>MTKYIISFLIIFSSLVPGVFAEDMAPLGTYEFYKQSVENFCQSTDTHLWSDWQNDSLVRTNTVEYADISKENSGDTKYKEFLVKIKSDPSRIDMINLTNPAPNFLDKAGFVYKETMGTVYACAVLNAKVKIIKSLLDNVTIAKSNIKQGLEKQRNMLTKQIDNKFCRNISEGTQELSIKKILLDNTTYQYCNYRQYLYYLDYASRNNLDLYFKSKNIPNGTTDSSLLKETDGTATYIKYQNEHIRREITHVKEIFPQAMVAYTEFERTYASHIILELILQDYIDLRSTLKQLLNPIGQVIYKISNCQSTGK</sequence>